<comment type="caution">
    <text evidence="3">The sequence shown here is derived from an EMBL/GenBank/DDBJ whole genome shotgun (WGS) entry which is preliminary data.</text>
</comment>
<organism evidence="3 4">
    <name type="scientific">Tectimicrobiota bacterium</name>
    <dbReference type="NCBI Taxonomy" id="2528274"/>
    <lineage>
        <taxon>Bacteria</taxon>
        <taxon>Pseudomonadati</taxon>
        <taxon>Nitrospinota/Tectimicrobiota group</taxon>
        <taxon>Candidatus Tectimicrobiota</taxon>
    </lineage>
</organism>
<feature type="transmembrane region" description="Helical" evidence="2">
    <location>
        <begin position="42"/>
        <end position="62"/>
    </location>
</feature>
<dbReference type="AlphaFoldDB" id="A0A932M0H3"/>
<protein>
    <submittedName>
        <fullName evidence="3">Uncharacterized protein</fullName>
    </submittedName>
</protein>
<keyword evidence="2" id="KW-1133">Transmembrane helix</keyword>
<feature type="non-terminal residue" evidence="3">
    <location>
        <position position="1"/>
    </location>
</feature>
<reference evidence="3" key="1">
    <citation type="submission" date="2020-07" db="EMBL/GenBank/DDBJ databases">
        <title>Huge and variable diversity of episymbiotic CPR bacteria and DPANN archaea in groundwater ecosystems.</title>
        <authorList>
            <person name="He C.Y."/>
            <person name="Keren R."/>
            <person name="Whittaker M."/>
            <person name="Farag I.F."/>
            <person name="Doudna J."/>
            <person name="Cate J.H.D."/>
            <person name="Banfield J.F."/>
        </authorList>
    </citation>
    <scope>NUCLEOTIDE SEQUENCE</scope>
    <source>
        <strain evidence="3">NC_groundwater_717_Ag_S-0.2um_59_8</strain>
    </source>
</reference>
<name>A0A932M0H3_UNCTE</name>
<evidence type="ECO:0000313" key="4">
    <source>
        <dbReference type="Proteomes" id="UP000741360"/>
    </source>
</evidence>
<evidence type="ECO:0000313" key="3">
    <source>
        <dbReference type="EMBL" id="MBI3014872.1"/>
    </source>
</evidence>
<keyword evidence="2" id="KW-0812">Transmembrane</keyword>
<proteinExistence type="predicted"/>
<dbReference type="EMBL" id="JACPSX010000137">
    <property type="protein sequence ID" value="MBI3014872.1"/>
    <property type="molecule type" value="Genomic_DNA"/>
</dbReference>
<accession>A0A932M0H3</accession>
<feature type="transmembrane region" description="Helical" evidence="2">
    <location>
        <begin position="17"/>
        <end position="35"/>
    </location>
</feature>
<evidence type="ECO:0000256" key="2">
    <source>
        <dbReference type="SAM" id="Phobius"/>
    </source>
</evidence>
<evidence type="ECO:0000256" key="1">
    <source>
        <dbReference type="SAM" id="MobiDB-lite"/>
    </source>
</evidence>
<keyword evidence="2" id="KW-0472">Membrane</keyword>
<feature type="region of interest" description="Disordered" evidence="1">
    <location>
        <begin position="161"/>
        <end position="180"/>
    </location>
</feature>
<feature type="compositionally biased region" description="Polar residues" evidence="1">
    <location>
        <begin position="162"/>
        <end position="180"/>
    </location>
</feature>
<sequence length="180" mass="19128">AIDPKTGSPLELGSGPFLLGAGLLGATLMTLLSALRGRALPCFGAIACSSLVVIVVSLTMIAPPIDGLRHGRLGDLAKMAGRRAGPDDTIVSYGLKKTSVVFYSRRLVREVDQGDLPLLKTLAQGKGSMWVLSRIEYEPDLRQVNGLVTLDKNPPYLLALRQGTTPSPDHGQSSSPARKR</sequence>
<dbReference type="Proteomes" id="UP000741360">
    <property type="component" value="Unassembled WGS sequence"/>
</dbReference>
<gene>
    <name evidence="3" type="ORF">HYY65_07425</name>
</gene>